<name>A0AAE0N4V2_9PEZI</name>
<dbReference type="PROSITE" id="PS51257">
    <property type="entry name" value="PROKAR_LIPOPROTEIN"/>
    <property type="match status" value="1"/>
</dbReference>
<dbReference type="Proteomes" id="UP001287356">
    <property type="component" value="Unassembled WGS sequence"/>
</dbReference>
<keyword evidence="4" id="KW-1185">Reference proteome</keyword>
<evidence type="ECO:0000256" key="2">
    <source>
        <dbReference type="SAM" id="SignalP"/>
    </source>
</evidence>
<proteinExistence type="predicted"/>
<dbReference type="EMBL" id="JAULSN010000006">
    <property type="protein sequence ID" value="KAK3369509.1"/>
    <property type="molecule type" value="Genomic_DNA"/>
</dbReference>
<accession>A0AAE0N4V2</accession>
<keyword evidence="1" id="KW-0812">Transmembrane</keyword>
<feature type="transmembrane region" description="Helical" evidence="1">
    <location>
        <begin position="113"/>
        <end position="135"/>
    </location>
</feature>
<dbReference type="AlphaFoldDB" id="A0AAE0N4V2"/>
<comment type="caution">
    <text evidence="3">The sequence shown here is derived from an EMBL/GenBank/DDBJ whole genome shotgun (WGS) entry which is preliminary data.</text>
</comment>
<gene>
    <name evidence="3" type="ORF">B0T24DRAFT_596246</name>
</gene>
<evidence type="ECO:0000313" key="3">
    <source>
        <dbReference type="EMBL" id="KAK3369509.1"/>
    </source>
</evidence>
<evidence type="ECO:0000256" key="1">
    <source>
        <dbReference type="SAM" id="Phobius"/>
    </source>
</evidence>
<protein>
    <submittedName>
        <fullName evidence="3">Uncharacterized protein</fullName>
    </submittedName>
</protein>
<organism evidence="3 4">
    <name type="scientific">Lasiosphaeria ovina</name>
    <dbReference type="NCBI Taxonomy" id="92902"/>
    <lineage>
        <taxon>Eukaryota</taxon>
        <taxon>Fungi</taxon>
        <taxon>Dikarya</taxon>
        <taxon>Ascomycota</taxon>
        <taxon>Pezizomycotina</taxon>
        <taxon>Sordariomycetes</taxon>
        <taxon>Sordariomycetidae</taxon>
        <taxon>Sordariales</taxon>
        <taxon>Lasiosphaeriaceae</taxon>
        <taxon>Lasiosphaeria</taxon>
    </lineage>
</organism>
<reference evidence="3" key="1">
    <citation type="journal article" date="2023" name="Mol. Phylogenet. Evol.">
        <title>Genome-scale phylogeny and comparative genomics of the fungal order Sordariales.</title>
        <authorList>
            <person name="Hensen N."/>
            <person name="Bonometti L."/>
            <person name="Westerberg I."/>
            <person name="Brannstrom I.O."/>
            <person name="Guillou S."/>
            <person name="Cros-Aarteil S."/>
            <person name="Calhoun S."/>
            <person name="Haridas S."/>
            <person name="Kuo A."/>
            <person name="Mondo S."/>
            <person name="Pangilinan J."/>
            <person name="Riley R."/>
            <person name="LaButti K."/>
            <person name="Andreopoulos B."/>
            <person name="Lipzen A."/>
            <person name="Chen C."/>
            <person name="Yan M."/>
            <person name="Daum C."/>
            <person name="Ng V."/>
            <person name="Clum A."/>
            <person name="Steindorff A."/>
            <person name="Ohm R.A."/>
            <person name="Martin F."/>
            <person name="Silar P."/>
            <person name="Natvig D.O."/>
            <person name="Lalanne C."/>
            <person name="Gautier V."/>
            <person name="Ament-Velasquez S.L."/>
            <person name="Kruys A."/>
            <person name="Hutchinson M.I."/>
            <person name="Powell A.J."/>
            <person name="Barry K."/>
            <person name="Miller A.N."/>
            <person name="Grigoriev I.V."/>
            <person name="Debuchy R."/>
            <person name="Gladieux P."/>
            <person name="Hiltunen Thoren M."/>
            <person name="Johannesson H."/>
        </authorList>
    </citation>
    <scope>NUCLEOTIDE SEQUENCE</scope>
    <source>
        <strain evidence="3">CBS 958.72</strain>
    </source>
</reference>
<reference evidence="3" key="2">
    <citation type="submission" date="2023-06" db="EMBL/GenBank/DDBJ databases">
        <authorList>
            <consortium name="Lawrence Berkeley National Laboratory"/>
            <person name="Haridas S."/>
            <person name="Hensen N."/>
            <person name="Bonometti L."/>
            <person name="Westerberg I."/>
            <person name="Brannstrom I.O."/>
            <person name="Guillou S."/>
            <person name="Cros-Aarteil S."/>
            <person name="Calhoun S."/>
            <person name="Kuo A."/>
            <person name="Mondo S."/>
            <person name="Pangilinan J."/>
            <person name="Riley R."/>
            <person name="Labutti K."/>
            <person name="Andreopoulos B."/>
            <person name="Lipzen A."/>
            <person name="Chen C."/>
            <person name="Yanf M."/>
            <person name="Daum C."/>
            <person name="Ng V."/>
            <person name="Clum A."/>
            <person name="Steindorff A."/>
            <person name="Ohm R."/>
            <person name="Martin F."/>
            <person name="Silar P."/>
            <person name="Natvig D."/>
            <person name="Lalanne C."/>
            <person name="Gautier V."/>
            <person name="Ament-Velasquez S.L."/>
            <person name="Kruys A."/>
            <person name="Hutchinson M.I."/>
            <person name="Powell A.J."/>
            <person name="Barry K."/>
            <person name="Miller A.N."/>
            <person name="Grigoriev I.V."/>
            <person name="Debuchy R."/>
            <person name="Gladieux P."/>
            <person name="Thoren M.H."/>
            <person name="Johannesson H."/>
        </authorList>
    </citation>
    <scope>NUCLEOTIDE SEQUENCE</scope>
    <source>
        <strain evidence="3">CBS 958.72</strain>
    </source>
</reference>
<evidence type="ECO:0000313" key="4">
    <source>
        <dbReference type="Proteomes" id="UP001287356"/>
    </source>
</evidence>
<feature type="signal peptide" evidence="2">
    <location>
        <begin position="1"/>
        <end position="24"/>
    </location>
</feature>
<keyword evidence="1" id="KW-1133">Transmembrane helix</keyword>
<keyword evidence="2" id="KW-0732">Signal</keyword>
<feature type="chain" id="PRO_5041966783" evidence="2">
    <location>
        <begin position="25"/>
        <end position="148"/>
    </location>
</feature>
<keyword evidence="1" id="KW-0472">Membrane</keyword>
<sequence>MSALGKSSAFAALGFLLLSFSCRGEDNAPYVYGAEMCTALRKPSVALSVISCHLADSSVLDYSTIPGCSEAATNLAFLHSCYCNFFLGPYTYALLTCPGLTPPPAFNDLNIKFHVLFVFFVLFVLCVLVTIFVVISQQLYNGSGHPHL</sequence>